<dbReference type="SUPFAM" id="SSF52540">
    <property type="entry name" value="P-loop containing nucleoside triphosphate hydrolases"/>
    <property type="match status" value="1"/>
</dbReference>
<dbReference type="Pfam" id="PF05159">
    <property type="entry name" value="Capsule_synth"/>
    <property type="match status" value="1"/>
</dbReference>
<dbReference type="Gene3D" id="3.40.50.300">
    <property type="entry name" value="P-loop containing nucleotide triphosphate hydrolases"/>
    <property type="match status" value="1"/>
</dbReference>
<dbReference type="PANTHER" id="PTHR22916">
    <property type="entry name" value="GLYCOSYLTRANSFERASE"/>
    <property type="match status" value="1"/>
</dbReference>
<accession>A0ABY7SW95</accession>
<organism evidence="2 3">
    <name type="scientific">Paracoccus stylophorae</name>
    <dbReference type="NCBI Taxonomy" id="659350"/>
    <lineage>
        <taxon>Bacteria</taxon>
        <taxon>Pseudomonadati</taxon>
        <taxon>Pseudomonadota</taxon>
        <taxon>Alphaproteobacteria</taxon>
        <taxon>Rhodobacterales</taxon>
        <taxon>Paracoccaceae</taxon>
        <taxon>Paracoccus</taxon>
    </lineage>
</organism>
<feature type="domain" description="Glycosyltransferase 2-like" evidence="1">
    <location>
        <begin position="395"/>
        <end position="565"/>
    </location>
</feature>
<sequence>MMKHDQKFGGSRLYRKFLDLPGRSPRRDIEDFRADLLARRLLPHRVGFARRNLQTSFSANLPRLFPHLIAVDEDGIDGDAPVLLYGAVMDDLSKSHVSTRALLPHVRPDDDVLFFEMGFLASATSWSEGQASRDPNQACLGYVFDDRAQYYMSDHETRLDERLNGETVLSPAERARADRAMRRIVEARISKYNSQPFFRPDVSPDHARRVLVVDQNFSDASNFYGRAGAADFKAMLDAAIAENPDAEILVKTHPDLNWVKGGARRGYFDHMTSQGRVRIVRDAVNPFEMFDLVDTVYVGTSGMGLEALLAGKRVVCFGAPCYAGWGLTDDRAHVPHRRRRRDLTEFFHAFYIWYTIYHLPQGEVPAQIEDVLDFIETHRPVRPIPAEAAPVPEVSIIVPVHGVERFVSECLGSIQRQTLSDFEVIVIDDVSPDRSARIVQGFCDRDPRFRLIRRDENAGPGFVRNQGIEMARGRYVLFIDPDDYMPDPAHLERVVGMADADGADMVRFRKRHEQVEDRDGRVLQMRRDATEAYFPAEIRATSLERHHAIAHSRHFWNWLYRRDFLNRRQIRFLTAYREERAFLVQAYLADPVISICDSDGVVYRIRPESAVRRAQTMSDVRDQLQNFDLVVGRLAEAGAFDPASPHWWLARFQVSQFLHYLYFGFAWKTARAEGAADEFLDRLAATLRRAGVGSRDVIRDPSQLSQQHLHASAYGLLLAATRAGRADLVETALGLIPVPADRLYAELLEEPQTGEARDLQRALNLYARNDRVGPPEVAVAPASQRPRLILHLGSTKTGSTYLQHLLEENRPQLLREGIWYPETGLFWQAARPHKQAGHARFMEAAASGEDRLRQHILTGLALMPGRIHTIVLSSEAFFLNDKALALPEYFHDFPTEMVVYLRRQDEWANSQYAEFVAGGAINATSSSFNAWLAERGTRKWLDYDRLIRAWESRLPRDAIHVRRYLRRRGEGWNIVEDFAQTVGLPQIAALPAPSQQQGNDAQLSAAHVELIRQFNKRPFAGKQAYLSFIDEAVSRLAQWRRERDLPMPGPWFLDQARADRLMADAATGNARIARDYFAQAGEDLFPDRAPAPPDCPVHLAEFEIVESAYANRRRAGRAGTRGGIVNFGPFGWRLWSSIPLLAMAYRRRGRADLAQELTDDPMGFARAHWLGRHPRLRWLAYSDGDMLGPGRVLRLWVPVLRPVVRLKGGAPAAERLNAEPVGFVRSLRNPVARAVGRLLFPMGERS</sequence>
<dbReference type="InterPro" id="IPR007833">
    <property type="entry name" value="Capsule_polysaccharide_synth"/>
</dbReference>
<dbReference type="InterPro" id="IPR001173">
    <property type="entry name" value="Glyco_trans_2-like"/>
</dbReference>
<dbReference type="SUPFAM" id="SSF53448">
    <property type="entry name" value="Nucleotide-diphospho-sugar transferases"/>
    <property type="match status" value="1"/>
</dbReference>
<dbReference type="RefSeq" id="WP_272859205.1">
    <property type="nucleotide sequence ID" value="NZ_CP067134.1"/>
</dbReference>
<dbReference type="PANTHER" id="PTHR22916:SF3">
    <property type="entry name" value="UDP-GLCNAC:BETAGAL BETA-1,3-N-ACETYLGLUCOSAMINYLTRANSFERASE-LIKE PROTEIN 1"/>
    <property type="match status" value="1"/>
</dbReference>
<dbReference type="CDD" id="cd00761">
    <property type="entry name" value="Glyco_tranf_GTA_type"/>
    <property type="match status" value="1"/>
</dbReference>
<evidence type="ECO:0000313" key="2">
    <source>
        <dbReference type="EMBL" id="WCR11110.1"/>
    </source>
</evidence>
<name>A0ABY7SW95_9RHOB</name>
<proteinExistence type="predicted"/>
<dbReference type="InterPro" id="IPR029044">
    <property type="entry name" value="Nucleotide-diphossugar_trans"/>
</dbReference>
<evidence type="ECO:0000259" key="1">
    <source>
        <dbReference type="Pfam" id="PF00535"/>
    </source>
</evidence>
<dbReference type="Pfam" id="PF00535">
    <property type="entry name" value="Glycos_transf_2"/>
    <property type="match status" value="1"/>
</dbReference>
<evidence type="ECO:0000313" key="3">
    <source>
        <dbReference type="Proteomes" id="UP001218412"/>
    </source>
</evidence>
<dbReference type="Gene3D" id="3.90.550.10">
    <property type="entry name" value="Spore Coat Polysaccharide Biosynthesis Protein SpsA, Chain A"/>
    <property type="match status" value="1"/>
</dbReference>
<reference evidence="2 3" key="1">
    <citation type="submission" date="2021-01" db="EMBL/GenBank/DDBJ databases">
        <title>Biogeographic distribution of Paracoccus.</title>
        <authorList>
            <person name="Hollensteiner J."/>
            <person name="Leineberger J."/>
            <person name="Brinkhoff T."/>
            <person name="Daniel R."/>
        </authorList>
    </citation>
    <scope>NUCLEOTIDE SEQUENCE [LARGE SCALE GENOMIC DNA]</scope>
    <source>
        <strain evidence="2 3">LMG25392</strain>
    </source>
</reference>
<keyword evidence="3" id="KW-1185">Reference proteome</keyword>
<gene>
    <name evidence="2" type="ORF">JHW45_01485</name>
</gene>
<protein>
    <submittedName>
        <fullName evidence="2">Glycosyltransferase</fullName>
    </submittedName>
</protein>
<dbReference type="Proteomes" id="UP001218412">
    <property type="component" value="Chromosome"/>
</dbReference>
<dbReference type="EMBL" id="CP067134">
    <property type="protein sequence ID" value="WCR11110.1"/>
    <property type="molecule type" value="Genomic_DNA"/>
</dbReference>
<dbReference type="InterPro" id="IPR027417">
    <property type="entry name" value="P-loop_NTPase"/>
</dbReference>